<keyword evidence="3" id="KW-0281">Fimbrium</keyword>
<keyword evidence="4" id="KW-0812">Transmembrane</keyword>
<dbReference type="Pfam" id="PF00114">
    <property type="entry name" value="Pilin"/>
    <property type="match status" value="1"/>
</dbReference>
<reference evidence="5" key="4">
    <citation type="submission" date="2024-09" db="EMBL/GenBank/DDBJ databases">
        <authorList>
            <person name="Sun Q."/>
            <person name="Mori K."/>
        </authorList>
    </citation>
    <scope>NUCLEOTIDE SEQUENCE</scope>
    <source>
        <strain evidence="5">KCTC 62575</strain>
    </source>
</reference>
<accession>A0A371YT83</accession>
<evidence type="ECO:0000313" key="6">
    <source>
        <dbReference type="EMBL" id="RFC84690.1"/>
    </source>
</evidence>
<dbReference type="AlphaFoldDB" id="A0A371YT83"/>
<keyword evidence="2" id="KW-0488">Methylation</keyword>
<dbReference type="InterPro" id="IPR012902">
    <property type="entry name" value="N_methyl_site"/>
</dbReference>
<reference evidence="8" key="3">
    <citation type="journal article" date="2019" name="Int. J. Syst. Evol. Microbiol.">
        <title>The Global Catalogue of Microorganisms (GCM) 10K type strain sequencing project: providing services to taxonomists for standard genome sequencing and annotation.</title>
        <authorList>
            <consortium name="The Broad Institute Genomics Platform"/>
            <consortium name="The Broad Institute Genome Sequencing Center for Infectious Disease"/>
            <person name="Wu L."/>
            <person name="Ma J."/>
        </authorList>
    </citation>
    <scope>NUCLEOTIDE SEQUENCE [LARGE SCALE GENOMIC DNA]</scope>
    <source>
        <strain evidence="8">KCTC 62575</strain>
    </source>
</reference>
<evidence type="ECO:0000256" key="1">
    <source>
        <dbReference type="ARBA" id="ARBA00005233"/>
    </source>
</evidence>
<dbReference type="EMBL" id="JBHRSF010000006">
    <property type="protein sequence ID" value="MFC2994370.1"/>
    <property type="molecule type" value="Genomic_DNA"/>
</dbReference>
<reference evidence="5" key="1">
    <citation type="journal article" date="2014" name="Int. J. Syst. Evol. Microbiol.">
        <title>Complete genome of a new Firmicutes species belonging to the dominant human colonic microbiota ('Ruminococcus bicirculans') reveals two chromosomes and a selective capacity to utilize plant glucans.</title>
        <authorList>
            <consortium name="NISC Comparative Sequencing Program"/>
            <person name="Wegmann U."/>
            <person name="Louis P."/>
            <person name="Goesmann A."/>
            <person name="Henrissat B."/>
            <person name="Duncan S.H."/>
            <person name="Flint H.J."/>
        </authorList>
    </citation>
    <scope>NUCLEOTIDE SEQUENCE</scope>
    <source>
        <strain evidence="5">KCTC 62575</strain>
    </source>
</reference>
<evidence type="ECO:0000313" key="8">
    <source>
        <dbReference type="Proteomes" id="UP001595455"/>
    </source>
</evidence>
<dbReference type="GO" id="GO:0044096">
    <property type="term" value="C:type IV pilus"/>
    <property type="evidence" value="ECO:0007669"/>
    <property type="project" value="TreeGrafter"/>
</dbReference>
<feature type="transmembrane region" description="Helical" evidence="4">
    <location>
        <begin position="12"/>
        <end position="30"/>
    </location>
</feature>
<dbReference type="InterPro" id="IPR045584">
    <property type="entry name" value="Pilin-like"/>
</dbReference>
<evidence type="ECO:0000256" key="4">
    <source>
        <dbReference type="SAM" id="Phobius"/>
    </source>
</evidence>
<evidence type="ECO:0000313" key="5">
    <source>
        <dbReference type="EMBL" id="MFC2994370.1"/>
    </source>
</evidence>
<dbReference type="SUPFAM" id="SSF54523">
    <property type="entry name" value="Pili subunits"/>
    <property type="match status" value="1"/>
</dbReference>
<gene>
    <name evidence="5" type="ORF">ACFODO_03625</name>
    <name evidence="6" type="ORF">C9E89_005490</name>
</gene>
<dbReference type="NCBIfam" id="TIGR02532">
    <property type="entry name" value="IV_pilin_GFxxxE"/>
    <property type="match status" value="1"/>
</dbReference>
<evidence type="ECO:0000256" key="3">
    <source>
        <dbReference type="RuleBase" id="RU000389"/>
    </source>
</evidence>
<dbReference type="Proteomes" id="UP001595455">
    <property type="component" value="Unassembled WGS sequence"/>
</dbReference>
<comment type="caution">
    <text evidence="6">The sequence shown here is derived from an EMBL/GenBank/DDBJ whole genome shotgun (WGS) entry which is preliminary data.</text>
</comment>
<dbReference type="GO" id="GO:0007155">
    <property type="term" value="P:cell adhesion"/>
    <property type="evidence" value="ECO:0007669"/>
    <property type="project" value="InterPro"/>
</dbReference>
<proteinExistence type="inferred from homology"/>
<dbReference type="InterPro" id="IPR001082">
    <property type="entry name" value="Pilin"/>
</dbReference>
<comment type="similarity">
    <text evidence="1 3">Belongs to the N-Me-Phe pilin family.</text>
</comment>
<evidence type="ECO:0000256" key="2">
    <source>
        <dbReference type="ARBA" id="ARBA00022481"/>
    </source>
</evidence>
<sequence length="174" mass="18030">MNAQKGFTLIELMIVVAIIGILAAIAIPAYQDYTVRTQVSEGLSLSSGLKTAVGDFYSTKGVWPVDNAEAVCGVTPAPANCTVGAAATDNRGNYVSQVAVDNGNIVVSYSKTAPQKANADVDGKFLTLRPGVDNAKNITWVCGTATAPSNLTMATAPSNATNVESRYLPASCKI</sequence>
<organism evidence="6 7">
    <name type="scientific">Acinetobacter sichuanensis</name>
    <dbReference type="NCBI Taxonomy" id="2136183"/>
    <lineage>
        <taxon>Bacteria</taxon>
        <taxon>Pseudomonadati</taxon>
        <taxon>Pseudomonadota</taxon>
        <taxon>Gammaproteobacteria</taxon>
        <taxon>Moraxellales</taxon>
        <taxon>Moraxellaceae</taxon>
        <taxon>Acinetobacter</taxon>
    </lineage>
</organism>
<protein>
    <submittedName>
        <fullName evidence="6">Pilin</fullName>
    </submittedName>
</protein>
<keyword evidence="4" id="KW-1133">Transmembrane helix</keyword>
<keyword evidence="4" id="KW-0472">Membrane</keyword>
<reference evidence="6 7" key="2">
    <citation type="submission" date="2018-08" db="EMBL/GenBank/DDBJ databases">
        <title>The draft genome of Acinetobacter sichuanensis strain WCHAc060041.</title>
        <authorList>
            <person name="Qin J."/>
            <person name="Feng Y."/>
            <person name="Zong Z."/>
        </authorList>
    </citation>
    <scope>NUCLEOTIDE SEQUENCE [LARGE SCALE GENOMIC DNA]</scope>
    <source>
        <strain evidence="6 7">WCHAc060041</strain>
    </source>
</reference>
<name>A0A371YT83_9GAMM</name>
<dbReference type="RefSeq" id="WP_107007135.1">
    <property type="nucleotide sequence ID" value="NZ_JBHRSF010000006.1"/>
</dbReference>
<dbReference type="Gene3D" id="3.30.700.10">
    <property type="entry name" value="Glycoprotein, Type 4 Pilin"/>
    <property type="match status" value="1"/>
</dbReference>
<dbReference type="PANTHER" id="PTHR30093:SF34">
    <property type="entry name" value="PREPILIN PEPTIDASE-DEPENDENT PROTEIN D"/>
    <property type="match status" value="1"/>
</dbReference>
<evidence type="ECO:0000313" key="7">
    <source>
        <dbReference type="Proteomes" id="UP000240957"/>
    </source>
</evidence>
<dbReference type="PROSITE" id="PS00409">
    <property type="entry name" value="PROKAR_NTER_METHYL"/>
    <property type="match status" value="1"/>
</dbReference>
<dbReference type="Proteomes" id="UP000240957">
    <property type="component" value="Unassembled WGS sequence"/>
</dbReference>
<dbReference type="PANTHER" id="PTHR30093">
    <property type="entry name" value="GENERAL SECRETION PATHWAY PROTEIN G"/>
    <property type="match status" value="1"/>
</dbReference>
<dbReference type="Pfam" id="PF07963">
    <property type="entry name" value="N_methyl"/>
    <property type="match status" value="1"/>
</dbReference>
<dbReference type="OrthoDB" id="115249at2"/>
<keyword evidence="8" id="KW-1185">Reference proteome</keyword>
<dbReference type="EMBL" id="PYIX02000005">
    <property type="protein sequence ID" value="RFC84690.1"/>
    <property type="molecule type" value="Genomic_DNA"/>
</dbReference>
<dbReference type="GO" id="GO:0043107">
    <property type="term" value="P:type IV pilus-dependent motility"/>
    <property type="evidence" value="ECO:0007669"/>
    <property type="project" value="TreeGrafter"/>
</dbReference>